<keyword evidence="18" id="KW-1185">Reference proteome</keyword>
<evidence type="ECO:0000256" key="11">
    <source>
        <dbReference type="ARBA" id="ARBA00022982"/>
    </source>
</evidence>
<evidence type="ECO:0000256" key="2">
    <source>
        <dbReference type="ARBA" id="ARBA00004434"/>
    </source>
</evidence>
<keyword evidence="10" id="KW-0809">Transit peptide</keyword>
<evidence type="ECO:0000256" key="12">
    <source>
        <dbReference type="ARBA" id="ARBA00022989"/>
    </source>
</evidence>
<organism evidence="18 19">
    <name type="scientific">Panagrellus redivivus</name>
    <name type="common">Microworm</name>
    <dbReference type="NCBI Taxonomy" id="6233"/>
    <lineage>
        <taxon>Eukaryota</taxon>
        <taxon>Metazoa</taxon>
        <taxon>Ecdysozoa</taxon>
        <taxon>Nematoda</taxon>
        <taxon>Chromadorea</taxon>
        <taxon>Rhabditida</taxon>
        <taxon>Tylenchina</taxon>
        <taxon>Panagrolaimomorpha</taxon>
        <taxon>Panagrolaimoidea</taxon>
        <taxon>Panagrolaimidae</taxon>
        <taxon>Panagrellus</taxon>
    </lineage>
</organism>
<dbReference type="Pfam" id="PF09781">
    <property type="entry name" value="NDUF_B5"/>
    <property type="match status" value="1"/>
</dbReference>
<dbReference type="GO" id="GO:0005743">
    <property type="term" value="C:mitochondrial inner membrane"/>
    <property type="evidence" value="ECO:0007669"/>
    <property type="project" value="UniProtKB-SubCell"/>
</dbReference>
<evidence type="ECO:0000256" key="13">
    <source>
        <dbReference type="ARBA" id="ARBA00023128"/>
    </source>
</evidence>
<protein>
    <recommendedName>
        <fullName evidence="5">NADH dehydrogenase [ubiquinone] 1 beta subcomplex subunit 5, mitochondrial</fullName>
    </recommendedName>
    <alternativeName>
        <fullName evidence="16">Complex I-SGDH</fullName>
    </alternativeName>
    <alternativeName>
        <fullName evidence="15">NADH-ubiquinone oxidoreductase SGDH subunit</fullName>
    </alternativeName>
</protein>
<dbReference type="PANTHER" id="PTHR13178">
    <property type="entry name" value="NADH-UBIQUINONE OXIDOREDUCTASE SGDH SUBUNIT"/>
    <property type="match status" value="1"/>
</dbReference>
<dbReference type="AlphaFoldDB" id="A0A7E4VJB2"/>
<feature type="transmembrane region" description="Helical" evidence="17">
    <location>
        <begin position="57"/>
        <end position="78"/>
    </location>
</feature>
<evidence type="ECO:0000256" key="15">
    <source>
        <dbReference type="ARBA" id="ARBA00032395"/>
    </source>
</evidence>
<reference evidence="18" key="1">
    <citation type="journal article" date="2013" name="Genetics">
        <title>The draft genome and transcriptome of Panagrellus redivivus are shaped by the harsh demands of a free-living lifestyle.</title>
        <authorList>
            <person name="Srinivasan J."/>
            <person name="Dillman A.R."/>
            <person name="Macchietto M.G."/>
            <person name="Heikkinen L."/>
            <person name="Lakso M."/>
            <person name="Fracchia K.M."/>
            <person name="Antoshechkin I."/>
            <person name="Mortazavi A."/>
            <person name="Wong G."/>
            <person name="Sternberg P.W."/>
        </authorList>
    </citation>
    <scope>NUCLEOTIDE SEQUENCE [LARGE SCALE GENOMIC DNA]</scope>
    <source>
        <strain evidence="18">MT8872</strain>
    </source>
</reference>
<evidence type="ECO:0000256" key="7">
    <source>
        <dbReference type="ARBA" id="ARBA00022660"/>
    </source>
</evidence>
<keyword evidence="11" id="KW-0249">Electron transport</keyword>
<evidence type="ECO:0000256" key="16">
    <source>
        <dbReference type="ARBA" id="ARBA00032550"/>
    </source>
</evidence>
<accession>A0A7E4VJB2</accession>
<evidence type="ECO:0000256" key="8">
    <source>
        <dbReference type="ARBA" id="ARBA00022692"/>
    </source>
</evidence>
<evidence type="ECO:0000256" key="1">
    <source>
        <dbReference type="ARBA" id="ARBA00003195"/>
    </source>
</evidence>
<reference evidence="19" key="2">
    <citation type="submission" date="2020-10" db="UniProtKB">
        <authorList>
            <consortium name="WormBaseParasite"/>
        </authorList>
    </citation>
    <scope>IDENTIFICATION</scope>
</reference>
<evidence type="ECO:0000256" key="10">
    <source>
        <dbReference type="ARBA" id="ARBA00022946"/>
    </source>
</evidence>
<keyword evidence="13" id="KW-0496">Mitochondrion</keyword>
<name>A0A7E4VJB2_PANRE</name>
<comment type="function">
    <text evidence="1">Accessory subunit of the mitochondrial membrane respiratory chain NADH dehydrogenase (Complex I), that is believed not to be involved in catalysis. Complex I functions in the transfer of electrons from NADH to the respiratory chain. The immediate electron acceptor for the enzyme is believed to be ubiquinone.</text>
</comment>
<evidence type="ECO:0000313" key="18">
    <source>
        <dbReference type="Proteomes" id="UP000492821"/>
    </source>
</evidence>
<keyword evidence="8 17" id="KW-0812">Transmembrane</keyword>
<evidence type="ECO:0000256" key="14">
    <source>
        <dbReference type="ARBA" id="ARBA00023136"/>
    </source>
</evidence>
<evidence type="ECO:0000256" key="4">
    <source>
        <dbReference type="ARBA" id="ARBA00011533"/>
    </source>
</evidence>
<keyword evidence="14 17" id="KW-0472">Membrane</keyword>
<dbReference type="PANTHER" id="PTHR13178:SF0">
    <property type="entry name" value="NADH DEHYDROGENASE [UBIQUINONE] 1 BETA SUBCOMPLEX SUBUNIT 5, MITOCHONDRIAL"/>
    <property type="match status" value="1"/>
</dbReference>
<comment type="similarity">
    <text evidence="3">Belongs to the complex I NDUFB5 subunit family.</text>
</comment>
<evidence type="ECO:0000256" key="3">
    <source>
        <dbReference type="ARBA" id="ARBA00007152"/>
    </source>
</evidence>
<comment type="subunit">
    <text evidence="4">Complex I is composed of 45 different subunits.</text>
</comment>
<evidence type="ECO:0000313" key="19">
    <source>
        <dbReference type="WBParaSite" id="Pan_g21577.t1"/>
    </source>
</evidence>
<proteinExistence type="inferred from homology"/>
<dbReference type="InterPro" id="IPR019173">
    <property type="entry name" value="NADH_UbQ_OxRdtase_B5_su"/>
</dbReference>
<keyword evidence="7" id="KW-0679">Respiratory chain</keyword>
<evidence type="ECO:0000256" key="6">
    <source>
        <dbReference type="ARBA" id="ARBA00022448"/>
    </source>
</evidence>
<evidence type="ECO:0000256" key="5">
    <source>
        <dbReference type="ARBA" id="ARBA00015175"/>
    </source>
</evidence>
<dbReference type="Proteomes" id="UP000492821">
    <property type="component" value="Unassembled WGS sequence"/>
</dbReference>
<sequence>MTIVSKLTPSAAQLVRASLSKLRPEVAGSQIRLSHAHVFRKRSGQLIVNRIKDAAHFYFIAIGILPFFVAAALTHIVYGPCELKDYPTEGPPPHHWQFERTPLRQLFGKYFGISDIEHYERNLAFYERQSILGRVRRVEDRIQHLQGERGDYKGYYYQPVSSQWVDYGRYMANRFNNEYEHHGSYGN</sequence>
<dbReference type="WBParaSite" id="Pan_g21577.t1">
    <property type="protein sequence ID" value="Pan_g21577.t1"/>
    <property type="gene ID" value="Pan_g21577"/>
</dbReference>
<keyword evidence="9" id="KW-0999">Mitochondrion inner membrane</keyword>
<keyword evidence="12 17" id="KW-1133">Transmembrane helix</keyword>
<evidence type="ECO:0000256" key="17">
    <source>
        <dbReference type="SAM" id="Phobius"/>
    </source>
</evidence>
<evidence type="ECO:0000256" key="9">
    <source>
        <dbReference type="ARBA" id="ARBA00022792"/>
    </source>
</evidence>
<comment type="subcellular location">
    <subcellularLocation>
        <location evidence="2">Mitochondrion inner membrane</location>
        <topology evidence="2">Single-pass membrane protein</topology>
    </subcellularLocation>
</comment>
<keyword evidence="6" id="KW-0813">Transport</keyword>